<dbReference type="EMBL" id="JBANMG010000003">
    <property type="protein sequence ID" value="KAK6955327.1"/>
    <property type="molecule type" value="Genomic_DNA"/>
</dbReference>
<dbReference type="PRINTS" id="PR00081">
    <property type="entry name" value="GDHRDH"/>
</dbReference>
<dbReference type="InterPro" id="IPR052184">
    <property type="entry name" value="SDR_enzymes"/>
</dbReference>
<comment type="caution">
    <text evidence="1">The sequence shown here is derived from an EMBL/GenBank/DDBJ whole genome shotgun (WGS) entry which is preliminary data.</text>
</comment>
<dbReference type="CDD" id="cd05325">
    <property type="entry name" value="carb_red_sniffer_like_SDR_c"/>
    <property type="match status" value="1"/>
</dbReference>
<organism evidence="1 2">
    <name type="scientific">Daldinia eschscholtzii</name>
    <dbReference type="NCBI Taxonomy" id="292717"/>
    <lineage>
        <taxon>Eukaryota</taxon>
        <taxon>Fungi</taxon>
        <taxon>Dikarya</taxon>
        <taxon>Ascomycota</taxon>
        <taxon>Pezizomycotina</taxon>
        <taxon>Sordariomycetes</taxon>
        <taxon>Xylariomycetidae</taxon>
        <taxon>Xylariales</taxon>
        <taxon>Hypoxylaceae</taxon>
        <taxon>Daldinia</taxon>
    </lineage>
</organism>
<dbReference type="PANTHER" id="PTHR45458">
    <property type="entry name" value="SHORT-CHAIN DEHYDROGENASE/REDUCTASE SDR"/>
    <property type="match status" value="1"/>
</dbReference>
<evidence type="ECO:0000313" key="1">
    <source>
        <dbReference type="EMBL" id="KAK6955327.1"/>
    </source>
</evidence>
<accession>A0AAX6MSF0</accession>
<dbReference type="InterPro" id="IPR036291">
    <property type="entry name" value="NAD(P)-bd_dom_sf"/>
</dbReference>
<dbReference type="Gene3D" id="3.40.50.720">
    <property type="entry name" value="NAD(P)-binding Rossmann-like Domain"/>
    <property type="match status" value="1"/>
</dbReference>
<sequence length="228" mass="24269">MPNAVVTGANSGIGHEFAKVLIREGYDVTAVDVNDGEGLKSLPCKTAQLDVTSPDSIEAFASSYGDGPLDLLLNIAGIMAHPDEDSLTTVSLATLTKTFNVNTFGPLLLTQALLPNILKSEKAKIGVVSSRVGSIADNSTGGSYAYRASKTAVNSVFKNISVELKDKGVTVVIMHPGIVKTPMTGMATDIPEAVSPHEAAGKLWGVIKNKWLEDTGRFWHREGYELPW</sequence>
<protein>
    <recommendedName>
        <fullName evidence="3">NAD(P)-binding protein</fullName>
    </recommendedName>
</protein>
<dbReference type="InterPro" id="IPR002347">
    <property type="entry name" value="SDR_fam"/>
</dbReference>
<dbReference type="AlphaFoldDB" id="A0AAX6MSF0"/>
<gene>
    <name evidence="1" type="ORF">Daesc_002960</name>
</gene>
<keyword evidence="2" id="KW-1185">Reference proteome</keyword>
<dbReference type="PANTHER" id="PTHR45458:SF1">
    <property type="entry name" value="SHORT CHAIN DEHYDROGENASE"/>
    <property type="match status" value="1"/>
</dbReference>
<proteinExistence type="predicted"/>
<evidence type="ECO:0000313" key="2">
    <source>
        <dbReference type="Proteomes" id="UP001369815"/>
    </source>
</evidence>
<evidence type="ECO:0008006" key="3">
    <source>
        <dbReference type="Google" id="ProtNLM"/>
    </source>
</evidence>
<dbReference type="Proteomes" id="UP001369815">
    <property type="component" value="Unassembled WGS sequence"/>
</dbReference>
<dbReference type="Pfam" id="PF00106">
    <property type="entry name" value="adh_short"/>
    <property type="match status" value="1"/>
</dbReference>
<dbReference type="GO" id="GO:0016616">
    <property type="term" value="F:oxidoreductase activity, acting on the CH-OH group of donors, NAD or NADP as acceptor"/>
    <property type="evidence" value="ECO:0007669"/>
    <property type="project" value="TreeGrafter"/>
</dbReference>
<reference evidence="1 2" key="1">
    <citation type="journal article" date="2024" name="Front Chem Biol">
        <title>Unveiling the potential of Daldinia eschscholtzii MFLUCC 19-0629 through bioactivity and bioinformatics studies for enhanced sustainable agriculture production.</title>
        <authorList>
            <person name="Brooks S."/>
            <person name="Weaver J.A."/>
            <person name="Klomchit A."/>
            <person name="Alharthi S.A."/>
            <person name="Onlamun T."/>
            <person name="Nurani R."/>
            <person name="Vong T.K."/>
            <person name="Alberti F."/>
            <person name="Greco C."/>
        </authorList>
    </citation>
    <scope>NUCLEOTIDE SEQUENCE [LARGE SCALE GENOMIC DNA]</scope>
    <source>
        <strain evidence="1">MFLUCC 19-0629</strain>
    </source>
</reference>
<name>A0AAX6MSF0_9PEZI</name>
<dbReference type="SUPFAM" id="SSF51735">
    <property type="entry name" value="NAD(P)-binding Rossmann-fold domains"/>
    <property type="match status" value="1"/>
</dbReference>